<reference evidence="1 2" key="1">
    <citation type="submission" date="2019-03" db="EMBL/GenBank/DDBJ databases">
        <title>Single cell metagenomics reveals metabolic interactions within the superorganism composed of flagellate Streblomastix strix and complex community of Bacteroidetes bacteria on its surface.</title>
        <authorList>
            <person name="Treitli S.C."/>
            <person name="Kolisko M."/>
            <person name="Husnik F."/>
            <person name="Keeling P."/>
            <person name="Hampl V."/>
        </authorList>
    </citation>
    <scope>NUCLEOTIDE SEQUENCE [LARGE SCALE GENOMIC DNA]</scope>
    <source>
        <strain evidence="1">ST1C</strain>
    </source>
</reference>
<dbReference type="Proteomes" id="UP000324800">
    <property type="component" value="Unassembled WGS sequence"/>
</dbReference>
<evidence type="ECO:0000313" key="1">
    <source>
        <dbReference type="EMBL" id="KAA6380880.1"/>
    </source>
</evidence>
<sequence length="104" mass="12299">MHSKETKHGKSKKLLFTWKNSCVFHELKVEKGRIDLFQIIVRIGLYRAALHLLTNGQRFETQGRNLDAMRILAELSYERNTEIDKHLFIRPGIIFFEVANLFIR</sequence>
<organism evidence="1 2">
    <name type="scientific">Streblomastix strix</name>
    <dbReference type="NCBI Taxonomy" id="222440"/>
    <lineage>
        <taxon>Eukaryota</taxon>
        <taxon>Metamonada</taxon>
        <taxon>Preaxostyla</taxon>
        <taxon>Oxymonadida</taxon>
        <taxon>Streblomastigidae</taxon>
        <taxon>Streblomastix</taxon>
    </lineage>
</organism>
<comment type="caution">
    <text evidence="1">The sequence shown here is derived from an EMBL/GenBank/DDBJ whole genome shotgun (WGS) entry which is preliminary data.</text>
</comment>
<accession>A0A5J4VE65</accession>
<name>A0A5J4VE65_9EUKA</name>
<evidence type="ECO:0000313" key="2">
    <source>
        <dbReference type="Proteomes" id="UP000324800"/>
    </source>
</evidence>
<gene>
    <name evidence="1" type="ORF">EZS28_023593</name>
</gene>
<protein>
    <submittedName>
        <fullName evidence="1">Uncharacterized protein</fullName>
    </submittedName>
</protein>
<proteinExistence type="predicted"/>
<dbReference type="EMBL" id="SNRW01007666">
    <property type="protein sequence ID" value="KAA6380880.1"/>
    <property type="molecule type" value="Genomic_DNA"/>
</dbReference>
<dbReference type="AlphaFoldDB" id="A0A5J4VE65"/>